<dbReference type="GO" id="GO:0016853">
    <property type="term" value="F:isomerase activity"/>
    <property type="evidence" value="ECO:0007669"/>
    <property type="project" value="UniProtKB-KW"/>
</dbReference>
<dbReference type="AlphaFoldDB" id="A0A316A243"/>
<keyword evidence="2" id="KW-0413">Isomerase</keyword>
<sequence>MRFGCCLNMVASYTDGTGIEHIEKLAELGYEYAELPLAEMMMLSEEKFNNLKKRVQDSGIACEVCNNFFPKTMRLTGEEVHMDMILTYAEKALDRAHELGVRYVVFGSGPAKNVPEGYSLENGYQQVVNLLKQVGEIARNRGITIVIEPLRKAECNLINTFKEGCGLAADVNHECVKVLVDFYHLSEEKEPLTNILENGKQFLRHVHFANPNGRVYPESMVEADYQAFFAALREIEYNERISCEAYCENFALSASKTLKVFRENA</sequence>
<keyword evidence="3" id="KW-1185">Reference proteome</keyword>
<evidence type="ECO:0000313" key="3">
    <source>
        <dbReference type="Proteomes" id="UP000254051"/>
    </source>
</evidence>
<dbReference type="OrthoDB" id="9814946at2"/>
<dbReference type="EMBL" id="UHJJ01000002">
    <property type="protein sequence ID" value="SUQ13195.1"/>
    <property type="molecule type" value="Genomic_DNA"/>
</dbReference>
<reference evidence="3" key="1">
    <citation type="submission" date="2017-07" db="EMBL/GenBank/DDBJ databases">
        <authorList>
            <person name="Varghese N."/>
            <person name="Submissions S."/>
        </authorList>
    </citation>
    <scope>NUCLEOTIDE SEQUENCE [LARGE SCALE GENOMIC DNA]</scope>
    <source>
        <strain evidence="3">NLAE-zl-C134</strain>
    </source>
</reference>
<organism evidence="2 3">
    <name type="scientific">Faecalicatena contorta</name>
    <dbReference type="NCBI Taxonomy" id="39482"/>
    <lineage>
        <taxon>Bacteria</taxon>
        <taxon>Bacillati</taxon>
        <taxon>Bacillota</taxon>
        <taxon>Clostridia</taxon>
        <taxon>Lachnospirales</taxon>
        <taxon>Lachnospiraceae</taxon>
        <taxon>Faecalicatena</taxon>
    </lineage>
</organism>
<evidence type="ECO:0000313" key="2">
    <source>
        <dbReference type="EMBL" id="SUQ13195.1"/>
    </source>
</evidence>
<dbReference type="RefSeq" id="WP_109709180.1">
    <property type="nucleotide sequence ID" value="NZ_QGDS01000002.1"/>
</dbReference>
<evidence type="ECO:0000259" key="1">
    <source>
        <dbReference type="Pfam" id="PF01261"/>
    </source>
</evidence>
<proteinExistence type="predicted"/>
<name>A0A316A243_9FIRM</name>
<dbReference type="InterPro" id="IPR050312">
    <property type="entry name" value="IolE/XylAMocC-like"/>
</dbReference>
<gene>
    <name evidence="2" type="ORF">SAMN05216529_102413</name>
</gene>
<protein>
    <submittedName>
        <fullName evidence="2">Sugar phosphate isomerase/epimerase</fullName>
    </submittedName>
</protein>
<feature type="domain" description="Xylose isomerase-like TIM barrel" evidence="1">
    <location>
        <begin position="22"/>
        <end position="250"/>
    </location>
</feature>
<dbReference type="InterPro" id="IPR013022">
    <property type="entry name" value="Xyl_isomerase-like_TIM-brl"/>
</dbReference>
<dbReference type="PANTHER" id="PTHR12110">
    <property type="entry name" value="HYDROXYPYRUVATE ISOMERASE"/>
    <property type="match status" value="1"/>
</dbReference>
<accession>A0A316A243</accession>
<dbReference type="Gene3D" id="3.20.20.150">
    <property type="entry name" value="Divalent-metal-dependent TIM barrel enzymes"/>
    <property type="match status" value="1"/>
</dbReference>
<dbReference type="SUPFAM" id="SSF51658">
    <property type="entry name" value="Xylose isomerase-like"/>
    <property type="match status" value="1"/>
</dbReference>
<dbReference type="Pfam" id="PF01261">
    <property type="entry name" value="AP_endonuc_2"/>
    <property type="match status" value="1"/>
</dbReference>
<dbReference type="InterPro" id="IPR036237">
    <property type="entry name" value="Xyl_isomerase-like_sf"/>
</dbReference>
<dbReference type="Proteomes" id="UP000254051">
    <property type="component" value="Unassembled WGS sequence"/>
</dbReference>